<dbReference type="RefSeq" id="WP_004246668.1">
    <property type="nucleotide sequence ID" value="NZ_ABFCQN020000028.1"/>
</dbReference>
<dbReference type="CDD" id="cd00093">
    <property type="entry name" value="HTH_XRE"/>
    <property type="match status" value="1"/>
</dbReference>
<dbReference type="EMBL" id="UGTS01000005">
    <property type="protein sequence ID" value="SUC39139.1"/>
    <property type="molecule type" value="Genomic_DNA"/>
</dbReference>
<evidence type="ECO:0000313" key="4">
    <source>
        <dbReference type="EMBL" id="SUC39139.1"/>
    </source>
</evidence>
<reference evidence="5 6" key="1">
    <citation type="submission" date="2018-06" db="EMBL/GenBank/DDBJ databases">
        <authorList>
            <consortium name="Pathogen Informatics"/>
            <person name="Doyle S."/>
        </authorList>
    </citation>
    <scope>NUCLEOTIDE SEQUENCE [LARGE SCALE GENOMIC DNA]</scope>
    <source>
        <strain evidence="3 5">NCTC10975</strain>
        <strain evidence="4 6">NCTC11938</strain>
    </source>
</reference>
<dbReference type="Proteomes" id="UP001171165">
    <property type="component" value="Unassembled WGS sequence"/>
</dbReference>
<dbReference type="InterPro" id="IPR001387">
    <property type="entry name" value="Cro/C1-type_HTH"/>
</dbReference>
<dbReference type="Proteomes" id="UP000254191">
    <property type="component" value="Unassembled WGS sequence"/>
</dbReference>
<evidence type="ECO:0000259" key="1">
    <source>
        <dbReference type="PROSITE" id="PS50943"/>
    </source>
</evidence>
<dbReference type="InterPro" id="IPR010982">
    <property type="entry name" value="Lambda_DNA-bd_dom_sf"/>
</dbReference>
<evidence type="ECO:0000313" key="3">
    <source>
        <dbReference type="EMBL" id="SPZ01142.1"/>
    </source>
</evidence>
<dbReference type="GeneID" id="6801555"/>
<feature type="domain" description="HTH cro/C1-type" evidence="1">
    <location>
        <begin position="14"/>
        <end position="68"/>
    </location>
</feature>
<dbReference type="Pfam" id="PF01381">
    <property type="entry name" value="HTH_3"/>
    <property type="match status" value="1"/>
</dbReference>
<dbReference type="PROSITE" id="PS50943">
    <property type="entry name" value="HTH_CROC1"/>
    <property type="match status" value="1"/>
</dbReference>
<sequence length="106" mass="12476">MKSNMISGHVGIFLRKARKEKNMTGKQLARLMNVSQQQISRYEIGATAITVDQLANFLLILDKKWVDVFKYLENEFSDEREINKVDNKKKYILWKGCQTKNFINNF</sequence>
<protein>
    <submittedName>
        <fullName evidence="4">Fimbrial operon regulator</fullName>
    </submittedName>
    <submittedName>
        <fullName evidence="2">Helix-turn-helix transcriptional regulator</fullName>
    </submittedName>
</protein>
<evidence type="ECO:0000313" key="5">
    <source>
        <dbReference type="Proteomes" id="UP000251485"/>
    </source>
</evidence>
<dbReference type="EMBL" id="UAUE01000027">
    <property type="protein sequence ID" value="SPZ01142.1"/>
    <property type="molecule type" value="Genomic_DNA"/>
</dbReference>
<dbReference type="Gene3D" id="1.10.260.40">
    <property type="entry name" value="lambda repressor-like DNA-binding domains"/>
    <property type="match status" value="1"/>
</dbReference>
<dbReference type="SMART" id="SM00530">
    <property type="entry name" value="HTH_XRE"/>
    <property type="match status" value="1"/>
</dbReference>
<reference evidence="2" key="2">
    <citation type="submission" date="2023-06" db="EMBL/GenBank/DDBJ databases">
        <authorList>
            <consortium name="Clinical and Environmental Microbiology Branch: Whole genome sequencing antimicrobial resistance pathogens in the healthcare setting"/>
        </authorList>
    </citation>
    <scope>NUCLEOTIDE SEQUENCE</scope>
    <source>
        <strain evidence="2">Microbial</strain>
    </source>
</reference>
<accession>A0A367D412</accession>
<evidence type="ECO:0000313" key="2">
    <source>
        <dbReference type="EMBL" id="EKW9776093.1"/>
    </source>
</evidence>
<gene>
    <name evidence="3" type="ORF">NCTC10975_03786</name>
    <name evidence="4" type="ORF">NCTC11938_03430</name>
    <name evidence="2" type="ORF">PW210_001905</name>
</gene>
<dbReference type="OrthoDB" id="6466258at2"/>
<dbReference type="GO" id="GO:0003677">
    <property type="term" value="F:DNA binding"/>
    <property type="evidence" value="ECO:0007669"/>
    <property type="project" value="InterPro"/>
</dbReference>
<dbReference type="OMA" id="CDIDIKL"/>
<name>A0A367D412_PROMI</name>
<organism evidence="4 6">
    <name type="scientific">Proteus mirabilis</name>
    <dbReference type="NCBI Taxonomy" id="584"/>
    <lineage>
        <taxon>Bacteria</taxon>
        <taxon>Pseudomonadati</taxon>
        <taxon>Pseudomonadota</taxon>
        <taxon>Gammaproteobacteria</taxon>
        <taxon>Enterobacterales</taxon>
        <taxon>Morganellaceae</taxon>
        <taxon>Proteus</taxon>
    </lineage>
</organism>
<dbReference type="SUPFAM" id="SSF47413">
    <property type="entry name" value="lambda repressor-like DNA-binding domains"/>
    <property type="match status" value="1"/>
</dbReference>
<proteinExistence type="predicted"/>
<dbReference type="EMBL" id="ABKSPD020000005">
    <property type="protein sequence ID" value="EKW9776093.1"/>
    <property type="molecule type" value="Genomic_DNA"/>
</dbReference>
<evidence type="ECO:0000313" key="6">
    <source>
        <dbReference type="Proteomes" id="UP000254191"/>
    </source>
</evidence>
<dbReference type="Proteomes" id="UP000251485">
    <property type="component" value="Unassembled WGS sequence"/>
</dbReference>
<dbReference type="AlphaFoldDB" id="A0A367D412"/>